<dbReference type="RefSeq" id="WP_167961920.1">
    <property type="nucleotide sequence ID" value="NZ_CP050831.1"/>
</dbReference>
<evidence type="ECO:0000313" key="2">
    <source>
        <dbReference type="EMBL" id="QIU94169.1"/>
    </source>
</evidence>
<dbReference type="Pfam" id="PF08011">
    <property type="entry name" value="PDDEXK_9"/>
    <property type="match status" value="1"/>
</dbReference>
<evidence type="ECO:0000259" key="1">
    <source>
        <dbReference type="Pfam" id="PF09820"/>
    </source>
</evidence>
<dbReference type="Proteomes" id="UP000501780">
    <property type="component" value="Chromosome"/>
</dbReference>
<reference evidence="2 3" key="1">
    <citation type="submission" date="2020-03" db="EMBL/GenBank/DDBJ databases">
        <title>Genomic analysis of Bacteroides faecium CBA7301.</title>
        <authorList>
            <person name="Kim J."/>
            <person name="Roh S.W."/>
        </authorList>
    </citation>
    <scope>NUCLEOTIDE SEQUENCE [LARGE SCALE GENOMIC DNA]</scope>
    <source>
        <strain evidence="2 3">CBA7301</strain>
    </source>
</reference>
<gene>
    <name evidence="2" type="ORF">BacF7301_08395</name>
</gene>
<dbReference type="PANTHER" id="PTHR34825">
    <property type="entry name" value="CONSERVED PROTEIN, WITH A WEAK D-GALACTARATE DEHYDRATASE/ALTRONATE HYDROLASE DOMAIN"/>
    <property type="match status" value="1"/>
</dbReference>
<dbReference type="EMBL" id="CP050831">
    <property type="protein sequence ID" value="QIU94169.1"/>
    <property type="molecule type" value="Genomic_DNA"/>
</dbReference>
<name>A0A6H0KLS2_9BACE</name>
<proteinExistence type="predicted"/>
<protein>
    <submittedName>
        <fullName evidence="2">ATP-binding protein</fullName>
    </submittedName>
</protein>
<dbReference type="InterPro" id="IPR012547">
    <property type="entry name" value="PDDEXK_9"/>
</dbReference>
<feature type="domain" description="AAA-ATPase-like" evidence="1">
    <location>
        <begin position="9"/>
        <end position="205"/>
    </location>
</feature>
<keyword evidence="3" id="KW-1185">Reference proteome</keyword>
<accession>A0A6H0KLS2</accession>
<evidence type="ECO:0000313" key="3">
    <source>
        <dbReference type="Proteomes" id="UP000501780"/>
    </source>
</evidence>
<sequence>MDNLMRKLPIGIQTFEDIRRKNYLYVDKTALVWRMANLGKPYFLSRPRRFGKSLLLSTFKAYFEGKKELFEGLAIEKMETEWNEYPVLHLDLNAEKYDKPEKLKEILSSHLTQWEIQYGKGMDENTLSRRFEGIIRRAYEQTGSQVAVLIDEYDKPLLQAISQPKLLDDYRQTLKAFYGVLKSADPYLHFVFLTGVTKFAQVSVFSDLNQLNDISLDYSYATLCGITREELAATFEPEIATFGQRNQQSPEEVVAAMERNYDGYHFHPNGEGVFNPFSVLNAFSKLEISNYWFQTGTPTFLVELLQKSEYDLRTLLDGIEAPASSFTEYRMNANNPIPLIYQSGYLTIKDYDKEFQNYLLAFPNDEVRYGFINFLVPYYTPMKNNDQGFYIGKFVQELRSGDYESFLTRLEAFFADIPYELNDRTERHYQVIFYLVFKLMGQFTEAEVRSTRGRADAVVKTPKYIYVFEFKLKGTAEEALKQIDEKGYLIPYQSDQREVIKIGVEFSPESRNLSRWLVER</sequence>
<dbReference type="InterPro" id="IPR018631">
    <property type="entry name" value="AAA-ATPase-like_dom"/>
</dbReference>
<dbReference type="Pfam" id="PF09820">
    <property type="entry name" value="AAA-ATPase_like"/>
    <property type="match status" value="1"/>
</dbReference>
<organism evidence="2 3">
    <name type="scientific">Bacteroides faecium</name>
    <dbReference type="NCBI Taxonomy" id="2715212"/>
    <lineage>
        <taxon>Bacteria</taxon>
        <taxon>Pseudomonadati</taxon>
        <taxon>Bacteroidota</taxon>
        <taxon>Bacteroidia</taxon>
        <taxon>Bacteroidales</taxon>
        <taxon>Bacteroidaceae</taxon>
        <taxon>Bacteroides</taxon>
    </lineage>
</organism>
<dbReference type="KEGG" id="bfc:BacF7301_08395"/>
<dbReference type="InterPro" id="IPR027417">
    <property type="entry name" value="P-loop_NTPase"/>
</dbReference>
<dbReference type="SUPFAM" id="SSF52540">
    <property type="entry name" value="P-loop containing nucleoside triphosphate hydrolases"/>
    <property type="match status" value="1"/>
</dbReference>
<keyword evidence="2" id="KW-0067">ATP-binding</keyword>
<keyword evidence="2" id="KW-0547">Nucleotide-binding</keyword>
<dbReference type="PANTHER" id="PTHR34825:SF1">
    <property type="entry name" value="AAA-ATPASE-LIKE DOMAIN-CONTAINING PROTEIN"/>
    <property type="match status" value="1"/>
</dbReference>
<dbReference type="GO" id="GO:0005524">
    <property type="term" value="F:ATP binding"/>
    <property type="evidence" value="ECO:0007669"/>
    <property type="project" value="UniProtKB-KW"/>
</dbReference>
<dbReference type="AlphaFoldDB" id="A0A6H0KLS2"/>